<evidence type="ECO:0000256" key="1">
    <source>
        <dbReference type="SAM" id="MobiDB-lite"/>
    </source>
</evidence>
<feature type="region of interest" description="Disordered" evidence="1">
    <location>
        <begin position="452"/>
        <end position="476"/>
    </location>
</feature>
<gene>
    <name evidence="3" type="ORF">NKR19_g4704</name>
</gene>
<evidence type="ECO:0000313" key="3">
    <source>
        <dbReference type="EMBL" id="KAJ9151682.1"/>
    </source>
</evidence>
<feature type="region of interest" description="Disordered" evidence="1">
    <location>
        <begin position="283"/>
        <end position="338"/>
    </location>
</feature>
<accession>A0AA38VUB0</accession>
<name>A0AA38VUB0_9PEZI</name>
<feature type="compositionally biased region" description="Basic and acidic residues" evidence="1">
    <location>
        <begin position="198"/>
        <end position="207"/>
    </location>
</feature>
<feature type="region of interest" description="Disordered" evidence="1">
    <location>
        <begin position="602"/>
        <end position="638"/>
    </location>
</feature>
<feature type="region of interest" description="Disordered" evidence="1">
    <location>
        <begin position="356"/>
        <end position="400"/>
    </location>
</feature>
<dbReference type="GO" id="GO:0003743">
    <property type="term" value="F:translation initiation factor activity"/>
    <property type="evidence" value="ECO:0007669"/>
    <property type="project" value="UniProtKB-KW"/>
</dbReference>
<evidence type="ECO:0000313" key="4">
    <source>
        <dbReference type="Proteomes" id="UP001174691"/>
    </source>
</evidence>
<evidence type="ECO:0000259" key="2">
    <source>
        <dbReference type="Pfam" id="PF10680"/>
    </source>
</evidence>
<feature type="compositionally biased region" description="Basic and acidic residues" evidence="1">
    <location>
        <begin position="1"/>
        <end position="14"/>
    </location>
</feature>
<feature type="region of interest" description="Disordered" evidence="1">
    <location>
        <begin position="1"/>
        <end position="38"/>
    </location>
</feature>
<feature type="compositionally biased region" description="Basic residues" evidence="1">
    <location>
        <begin position="368"/>
        <end position="378"/>
    </location>
</feature>
<feature type="compositionally biased region" description="Basic and acidic residues" evidence="1">
    <location>
        <begin position="387"/>
        <end position="397"/>
    </location>
</feature>
<feature type="compositionally biased region" description="Basic residues" evidence="1">
    <location>
        <begin position="615"/>
        <end position="624"/>
    </location>
</feature>
<feature type="region of interest" description="Disordered" evidence="1">
    <location>
        <begin position="73"/>
        <end position="97"/>
    </location>
</feature>
<feature type="compositionally biased region" description="Basic and acidic residues" evidence="1">
    <location>
        <begin position="85"/>
        <end position="97"/>
    </location>
</feature>
<keyword evidence="3" id="KW-0648">Protein biosynthesis</keyword>
<protein>
    <submittedName>
        <fullName evidence="3">RNA polymerase I specific transcription initiation factor</fullName>
    </submittedName>
</protein>
<comment type="caution">
    <text evidence="3">The sequence shown here is derived from an EMBL/GenBank/DDBJ whole genome shotgun (WGS) entry which is preliminary data.</text>
</comment>
<organism evidence="3 4">
    <name type="scientific">Coniochaeta hoffmannii</name>
    <dbReference type="NCBI Taxonomy" id="91930"/>
    <lineage>
        <taxon>Eukaryota</taxon>
        <taxon>Fungi</taxon>
        <taxon>Dikarya</taxon>
        <taxon>Ascomycota</taxon>
        <taxon>Pezizomycotina</taxon>
        <taxon>Sordariomycetes</taxon>
        <taxon>Sordariomycetidae</taxon>
        <taxon>Coniochaetales</taxon>
        <taxon>Coniochaetaceae</taxon>
        <taxon>Coniochaeta</taxon>
    </lineage>
</organism>
<keyword evidence="3" id="KW-0396">Initiation factor</keyword>
<dbReference type="Proteomes" id="UP001174691">
    <property type="component" value="Unassembled WGS sequence"/>
</dbReference>
<proteinExistence type="predicted"/>
<feature type="compositionally biased region" description="Acidic residues" evidence="1">
    <location>
        <begin position="208"/>
        <end position="221"/>
    </location>
</feature>
<sequence>MSRNDQEWDRHTDEISSIDSEELHDTRPNRWTGPGSTWRKLTADDRAVHAALEGLRNRDLALHLYNAFALKQKGRRGGPGEEDIDKTTGRLAKGDEEWVPDKAWTAWPLRWEGVPPTGFMNRGDDDEDGEGRTFRRKERREGFGVELEEEVSAMMLRLAKEKFMQRKLGDEEESKGDQVLAGVEKGDEDSDISLSQIKGERHSGVEDAKEEEGQQDTDTDATSEARRKRQRTESPGLLPTVSTDDDLSYELLRPVTRHLLSKLDKTFTVLHNARVAGIDYVSGSDEEQEEELRKPRSPHNRQKRKIWRGEASPPPEKPNSRRLDLHTPLEGETEREMQVRLARKYHRRIPRLLDEEGETSAAETAGSRRSRRQKRLRVSTRSMSRASPEKPNTDTHRGNRLNDWALRDWSDVLGAAAIAGFSPGVIARATQRCADLFGQGMEFNTIAEEPATGRAKRSRTTRYVPGGGVLPTDDEAEDEEEAYLSEAEQIRAVSRASSVIMHGSSDEEDDSADTRGAWPRRARSMSTLNKRGYSVGPSVVRLYCPNPTCSGAINGFTRRSNLKRHLNIVHGKNAEVMSEDDDDMDEVHGAVHVDGFLKPIKPRRGWRAGDTQPSIRRKSWRKTRAGTPPPRQFYSDDGYYAELSDDPLIKQEDDQEYT</sequence>
<feature type="compositionally biased region" description="Basic residues" evidence="1">
    <location>
        <begin position="295"/>
        <end position="306"/>
    </location>
</feature>
<dbReference type="InterPro" id="IPR019622">
    <property type="entry name" value="Rrn9_dom"/>
</dbReference>
<reference evidence="3" key="1">
    <citation type="submission" date="2022-07" db="EMBL/GenBank/DDBJ databases">
        <title>Fungi with potential for degradation of polypropylene.</title>
        <authorList>
            <person name="Gostincar C."/>
        </authorList>
    </citation>
    <scope>NUCLEOTIDE SEQUENCE</scope>
    <source>
        <strain evidence="3">EXF-13287</strain>
    </source>
</reference>
<feature type="domain" description="Rrn9" evidence="2">
    <location>
        <begin position="52"/>
        <end position="117"/>
    </location>
</feature>
<dbReference type="Pfam" id="PF10680">
    <property type="entry name" value="RRN9"/>
    <property type="match status" value="1"/>
</dbReference>
<dbReference type="AlphaFoldDB" id="A0AA38VUB0"/>
<dbReference type="EMBL" id="JANBVN010000060">
    <property type="protein sequence ID" value="KAJ9151682.1"/>
    <property type="molecule type" value="Genomic_DNA"/>
</dbReference>
<feature type="region of interest" description="Disordered" evidence="1">
    <location>
        <begin position="167"/>
        <end position="243"/>
    </location>
</feature>
<keyword evidence="4" id="KW-1185">Reference proteome</keyword>
<feature type="compositionally biased region" description="Basic and acidic residues" evidence="1">
    <location>
        <begin position="318"/>
        <end position="338"/>
    </location>
</feature>
<feature type="region of interest" description="Disordered" evidence="1">
    <location>
        <begin position="115"/>
        <end position="138"/>
    </location>
</feature>